<evidence type="ECO:0000256" key="1">
    <source>
        <dbReference type="ARBA" id="ARBA00001946"/>
    </source>
</evidence>
<evidence type="ECO:0000313" key="14">
    <source>
        <dbReference type="Proteomes" id="UP000318821"/>
    </source>
</evidence>
<name>A0A504XEX1_LEIDO</name>
<dbReference type="GO" id="GO:0004001">
    <property type="term" value="F:adenosine kinase activity"/>
    <property type="evidence" value="ECO:0007669"/>
    <property type="project" value="UniProtKB-UniRule"/>
</dbReference>
<dbReference type="Proteomes" id="UP000318821">
    <property type="component" value="Unassembled WGS sequence"/>
</dbReference>
<dbReference type="GO" id="GO:0044209">
    <property type="term" value="P:AMP salvage"/>
    <property type="evidence" value="ECO:0007669"/>
    <property type="project" value="UniProtKB-UniRule"/>
</dbReference>
<keyword evidence="8 11" id="KW-0418">Kinase</keyword>
<dbReference type="InterPro" id="IPR029056">
    <property type="entry name" value="Ribokinase-like"/>
</dbReference>
<evidence type="ECO:0000256" key="5">
    <source>
        <dbReference type="ARBA" id="ARBA00022679"/>
    </source>
</evidence>
<comment type="caution">
    <text evidence="13">The sequence shown here is derived from an EMBL/GenBank/DDBJ whole genome shotgun (WGS) entry which is preliminary data.</text>
</comment>
<dbReference type="PANTHER" id="PTHR45769">
    <property type="entry name" value="ADENOSINE KINASE"/>
    <property type="match status" value="1"/>
</dbReference>
<feature type="active site" description="Proton acceptor" evidence="10">
    <location>
        <position position="295"/>
    </location>
</feature>
<dbReference type="VEuPathDB" id="TriTrypDB:LDHU3_30.1240"/>
<dbReference type="GO" id="GO:0005634">
    <property type="term" value="C:nucleus"/>
    <property type="evidence" value="ECO:0007669"/>
    <property type="project" value="TreeGrafter"/>
</dbReference>
<dbReference type="InterPro" id="IPR001805">
    <property type="entry name" value="Adenokinase"/>
</dbReference>
<dbReference type="EMBL" id="RHLD01000008">
    <property type="protein sequence ID" value="TPP43417.1"/>
    <property type="molecule type" value="Genomic_DNA"/>
</dbReference>
<gene>
    <name evidence="13" type="ORF">CGC20_7255</name>
</gene>
<evidence type="ECO:0000256" key="9">
    <source>
        <dbReference type="ARBA" id="ARBA00022840"/>
    </source>
</evidence>
<evidence type="ECO:0000256" key="10">
    <source>
        <dbReference type="PIRSR" id="PIRSR601805-1"/>
    </source>
</evidence>
<evidence type="ECO:0000256" key="3">
    <source>
        <dbReference type="ARBA" id="ARBA00010688"/>
    </source>
</evidence>
<dbReference type="PANTHER" id="PTHR45769:SF3">
    <property type="entry name" value="ADENOSINE KINASE"/>
    <property type="match status" value="1"/>
</dbReference>
<comment type="similarity">
    <text evidence="3 11">Belongs to the carbohydrate kinase PfkB family.</text>
</comment>
<comment type="catalytic activity">
    <reaction evidence="11">
        <text>adenosine + ATP = AMP + ADP + H(+)</text>
        <dbReference type="Rhea" id="RHEA:20824"/>
        <dbReference type="ChEBI" id="CHEBI:15378"/>
        <dbReference type="ChEBI" id="CHEBI:16335"/>
        <dbReference type="ChEBI" id="CHEBI:30616"/>
        <dbReference type="ChEBI" id="CHEBI:456215"/>
        <dbReference type="ChEBI" id="CHEBI:456216"/>
        <dbReference type="EC" id="2.7.1.20"/>
    </reaction>
</comment>
<dbReference type="GO" id="GO:0005829">
    <property type="term" value="C:cytosol"/>
    <property type="evidence" value="ECO:0007669"/>
    <property type="project" value="TreeGrafter"/>
</dbReference>
<proteinExistence type="inferred from homology"/>
<evidence type="ECO:0000256" key="4">
    <source>
        <dbReference type="ARBA" id="ARBA00012119"/>
    </source>
</evidence>
<reference evidence="14" key="1">
    <citation type="submission" date="2019-02" db="EMBL/GenBank/DDBJ databases">
        <title>FDA dAtabase for Regulatory Grade micrObial Sequences (FDA-ARGOS): Supporting development and validation of Infectious Disease Dx tests.</title>
        <authorList>
            <person name="Duncan R."/>
            <person name="Fisher C."/>
            <person name="Tallon L."/>
            <person name="Sadzewicz L."/>
            <person name="Sengamalay N."/>
            <person name="Ott S."/>
            <person name="Godinez A."/>
            <person name="Nagaraj S."/>
            <person name="Vavikolanu K."/>
            <person name="Vyas G."/>
            <person name="Nadendla S."/>
            <person name="Aluvathingal J."/>
            <person name="Sichtig H."/>
        </authorList>
    </citation>
    <scope>NUCLEOTIDE SEQUENCE [LARGE SCALE GENOMIC DNA]</scope>
    <source>
        <strain evidence="14">FDAARGOS_360</strain>
    </source>
</reference>
<comment type="pathway">
    <text evidence="2 11">Purine metabolism; AMP biosynthesis via salvage pathway; AMP from adenosine: step 1/1.</text>
</comment>
<dbReference type="Pfam" id="PF00294">
    <property type="entry name" value="PfkB"/>
    <property type="match status" value="1"/>
</dbReference>
<dbReference type="EC" id="2.7.1.20" evidence="4 11"/>
<evidence type="ECO:0000313" key="13">
    <source>
        <dbReference type="EMBL" id="TPP43417.1"/>
    </source>
</evidence>
<evidence type="ECO:0000256" key="11">
    <source>
        <dbReference type="RuleBase" id="RU368116"/>
    </source>
</evidence>
<protein>
    <recommendedName>
        <fullName evidence="4 11">Adenosine kinase</fullName>
        <shortName evidence="11">AK</shortName>
        <ecNumber evidence="4 11">2.7.1.20</ecNumber>
    </recommendedName>
    <alternativeName>
        <fullName evidence="11">Adenosine 5'-phosphotransferase</fullName>
    </alternativeName>
</protein>
<organism evidence="13 14">
    <name type="scientific">Leishmania donovani</name>
    <dbReference type="NCBI Taxonomy" id="5661"/>
    <lineage>
        <taxon>Eukaryota</taxon>
        <taxon>Discoba</taxon>
        <taxon>Euglenozoa</taxon>
        <taxon>Kinetoplastea</taxon>
        <taxon>Metakinetoplastina</taxon>
        <taxon>Trypanosomatida</taxon>
        <taxon>Trypanosomatidae</taxon>
        <taxon>Leishmaniinae</taxon>
        <taxon>Leishmania</taxon>
    </lineage>
</organism>
<evidence type="ECO:0000259" key="12">
    <source>
        <dbReference type="Pfam" id="PF00294"/>
    </source>
</evidence>
<accession>A0A504XEX1</accession>
<keyword evidence="5 11" id="KW-0808">Transferase</keyword>
<comment type="function">
    <text evidence="11">ATP dependent phosphorylation of adenosine and other related nucleoside analogs to monophosphate derivatives.</text>
</comment>
<dbReference type="GO" id="GO:0005524">
    <property type="term" value="F:ATP binding"/>
    <property type="evidence" value="ECO:0007669"/>
    <property type="project" value="UniProtKB-UniRule"/>
</dbReference>
<keyword evidence="9 11" id="KW-0067">ATP-binding</keyword>
<dbReference type="InterPro" id="IPR011611">
    <property type="entry name" value="PfkB_dom"/>
</dbReference>
<dbReference type="Gene3D" id="3.30.1110.10">
    <property type="match status" value="1"/>
</dbReference>
<evidence type="ECO:0000256" key="2">
    <source>
        <dbReference type="ARBA" id="ARBA00004801"/>
    </source>
</evidence>
<evidence type="ECO:0000256" key="7">
    <source>
        <dbReference type="ARBA" id="ARBA00022741"/>
    </source>
</evidence>
<keyword evidence="6 11" id="KW-0660">Purine salvage</keyword>
<comment type="cofactor">
    <cofactor evidence="1 11">
        <name>Mg(2+)</name>
        <dbReference type="ChEBI" id="CHEBI:18420"/>
    </cofactor>
</comment>
<sequence>MPKKHIISLYVQYNPLLDIIVDNLEKDCAYIYSPQYRTLFETILTHRTLRVAPAGSGLNTARVAQWVWQHVLQKPGRVMYVGSVGKDKHGDQICSAAEADGFTMKLEVSSGKRSGLCAVCRDGNSRTLAVHPSSASSLSDDFVNSAAVQEGQRSAKTIYTTAYANVFRVRQTLQLMTSSRCHTLPDGSKQLAAMGLSNKRVLDDFGEDLVDVLGKLDIITGNQEEIHDLAMMLQWVPSEMSDMELAKKIATETMPDQHGVRRVIVTHGVEPIIYATSAGESGEVPAKLMATDAGDAFAGGFLAAMAAKPDDLAFCCRLGAQAATFVINHSLVTLRTDEASLAELQA</sequence>
<dbReference type="Gene3D" id="3.40.1190.20">
    <property type="match status" value="1"/>
</dbReference>
<dbReference type="VEuPathDB" id="TriTrypDB:LdCL_300014700"/>
<dbReference type="VEuPathDB" id="TriTrypDB:LdBPK_300950.1"/>
<evidence type="ECO:0000256" key="6">
    <source>
        <dbReference type="ARBA" id="ARBA00022726"/>
    </source>
</evidence>
<evidence type="ECO:0000256" key="8">
    <source>
        <dbReference type="ARBA" id="ARBA00022777"/>
    </source>
</evidence>
<keyword evidence="11" id="KW-0460">Magnesium</keyword>
<dbReference type="GO" id="GO:0006166">
    <property type="term" value="P:purine ribonucleoside salvage"/>
    <property type="evidence" value="ECO:0007669"/>
    <property type="project" value="UniProtKB-KW"/>
</dbReference>
<dbReference type="UniPathway" id="UPA00588">
    <property type="reaction ID" value="UER00659"/>
</dbReference>
<feature type="domain" description="Carbohydrate kinase PfkB" evidence="12">
    <location>
        <begin position="40"/>
        <end position="333"/>
    </location>
</feature>
<dbReference type="SUPFAM" id="SSF53613">
    <property type="entry name" value="Ribokinase-like"/>
    <property type="match status" value="1"/>
</dbReference>
<keyword evidence="7 11" id="KW-0547">Nucleotide-binding</keyword>
<dbReference type="AlphaFoldDB" id="A0A504XEX1"/>
<dbReference type="GO" id="GO:0006144">
    <property type="term" value="P:purine nucleobase metabolic process"/>
    <property type="evidence" value="ECO:0007669"/>
    <property type="project" value="TreeGrafter"/>
</dbReference>